<dbReference type="Pfam" id="PF00337">
    <property type="entry name" value="Gal-bind_lectin"/>
    <property type="match status" value="1"/>
</dbReference>
<dbReference type="VEuPathDB" id="VectorBase:BGLB013014"/>
<dbReference type="SMART" id="SM00276">
    <property type="entry name" value="GLECT"/>
    <property type="match status" value="1"/>
</dbReference>
<protein>
    <recommendedName>
        <fullName evidence="2">Galectin</fullName>
    </recommendedName>
</protein>
<dbReference type="PANTHER" id="PTHR11346">
    <property type="entry name" value="GALECTIN"/>
    <property type="match status" value="1"/>
</dbReference>
<dbReference type="AlphaFoldDB" id="A0A2C9K4E9"/>
<gene>
    <name evidence="5" type="primary">106050849</name>
</gene>
<dbReference type="InterPro" id="IPR001079">
    <property type="entry name" value="Galectin_CRD"/>
</dbReference>
<dbReference type="CDD" id="cd00070">
    <property type="entry name" value="GLECT"/>
    <property type="match status" value="1"/>
</dbReference>
<sequence>MSLHFISCHFTLIPLFWLTLNNWAPFYLIDFHSFSASFCVGPDTDYDVAFHYNPRLKDKIVYCNDKQRDDWGYEETEDYVPFKKDTVFELRFDVTQDGYEVSVDNTIVQFFKHRIPFQMVSHLYLTGDIRVNRVQLFDPESDEN</sequence>
<feature type="signal peptide" evidence="3">
    <location>
        <begin position="1"/>
        <end position="23"/>
    </location>
</feature>
<reference evidence="5" key="1">
    <citation type="submission" date="2020-05" db="UniProtKB">
        <authorList>
            <consortium name="EnsemblMetazoa"/>
        </authorList>
    </citation>
    <scope>IDENTIFICATION</scope>
    <source>
        <strain evidence="5">BB02</strain>
    </source>
</reference>
<evidence type="ECO:0000256" key="2">
    <source>
        <dbReference type="RuleBase" id="RU102079"/>
    </source>
</evidence>
<feature type="chain" id="PRO_5013016700" description="Galectin" evidence="3">
    <location>
        <begin position="24"/>
        <end position="144"/>
    </location>
</feature>
<evidence type="ECO:0000313" key="6">
    <source>
        <dbReference type="Proteomes" id="UP000076420"/>
    </source>
</evidence>
<name>A0A2C9K4E9_BIOGL</name>
<feature type="domain" description="Galectin" evidence="4">
    <location>
        <begin position="1"/>
        <end position="137"/>
    </location>
</feature>
<organism evidence="5 6">
    <name type="scientific">Biomphalaria glabrata</name>
    <name type="common">Bloodfluke planorb</name>
    <name type="synonym">Freshwater snail</name>
    <dbReference type="NCBI Taxonomy" id="6526"/>
    <lineage>
        <taxon>Eukaryota</taxon>
        <taxon>Metazoa</taxon>
        <taxon>Spiralia</taxon>
        <taxon>Lophotrochozoa</taxon>
        <taxon>Mollusca</taxon>
        <taxon>Gastropoda</taxon>
        <taxon>Heterobranchia</taxon>
        <taxon>Euthyneura</taxon>
        <taxon>Panpulmonata</taxon>
        <taxon>Hygrophila</taxon>
        <taxon>Lymnaeoidea</taxon>
        <taxon>Planorbidae</taxon>
        <taxon>Biomphalaria</taxon>
    </lineage>
</organism>
<keyword evidence="1 2" id="KW-0430">Lectin</keyword>
<dbReference type="SMART" id="SM00908">
    <property type="entry name" value="Gal-bind_lectin"/>
    <property type="match status" value="1"/>
</dbReference>
<evidence type="ECO:0000256" key="3">
    <source>
        <dbReference type="SAM" id="SignalP"/>
    </source>
</evidence>
<dbReference type="Proteomes" id="UP000076420">
    <property type="component" value="Unassembled WGS sequence"/>
</dbReference>
<dbReference type="GO" id="GO:0030246">
    <property type="term" value="F:carbohydrate binding"/>
    <property type="evidence" value="ECO:0007669"/>
    <property type="project" value="UniProtKB-UniRule"/>
</dbReference>
<dbReference type="InterPro" id="IPR044156">
    <property type="entry name" value="Galectin-like"/>
</dbReference>
<evidence type="ECO:0000259" key="4">
    <source>
        <dbReference type="PROSITE" id="PS51304"/>
    </source>
</evidence>
<dbReference type="KEGG" id="bgt:106050849"/>
<dbReference type="SUPFAM" id="SSF49899">
    <property type="entry name" value="Concanavalin A-like lectins/glucanases"/>
    <property type="match status" value="1"/>
</dbReference>
<keyword evidence="3" id="KW-0732">Signal</keyword>
<dbReference type="PANTHER" id="PTHR11346:SF147">
    <property type="entry name" value="GALECTIN"/>
    <property type="match status" value="1"/>
</dbReference>
<dbReference type="OrthoDB" id="6251307at2759"/>
<dbReference type="InterPro" id="IPR013320">
    <property type="entry name" value="ConA-like_dom_sf"/>
</dbReference>
<dbReference type="EnsemblMetazoa" id="BGLB013014-RB">
    <property type="protein sequence ID" value="BGLB013014-PB"/>
    <property type="gene ID" value="BGLB013014"/>
</dbReference>
<evidence type="ECO:0000313" key="5">
    <source>
        <dbReference type="EnsemblMetazoa" id="BGLB013014-PB"/>
    </source>
</evidence>
<proteinExistence type="predicted"/>
<dbReference type="Gene3D" id="2.60.120.200">
    <property type="match status" value="1"/>
</dbReference>
<evidence type="ECO:0000256" key="1">
    <source>
        <dbReference type="ARBA" id="ARBA00022734"/>
    </source>
</evidence>
<dbReference type="PROSITE" id="PS51304">
    <property type="entry name" value="GALECTIN"/>
    <property type="match status" value="1"/>
</dbReference>
<dbReference type="VEuPathDB" id="VectorBase:BGLAX_031130"/>
<accession>A0A2C9K4E9</accession>